<name>A0A1C9HYW0_RHILT</name>
<dbReference type="RefSeq" id="WP_065277103.1">
    <property type="nucleotide sequence ID" value="NZ_MAMO01000054.1"/>
</dbReference>
<evidence type="ECO:0000313" key="1">
    <source>
        <dbReference type="EMBL" id="AOO91918.1"/>
    </source>
</evidence>
<protein>
    <recommendedName>
        <fullName evidence="2">Glycosyl transferase</fullName>
    </recommendedName>
</protein>
<dbReference type="Gene3D" id="3.90.550.10">
    <property type="entry name" value="Spore Coat Polysaccharide Biosynthesis Protein SpsA, Chain A"/>
    <property type="match status" value="1"/>
</dbReference>
<dbReference type="AlphaFoldDB" id="A0A1C9HYW0"/>
<dbReference type="InterPro" id="IPR002495">
    <property type="entry name" value="Glyco_trans_8"/>
</dbReference>
<evidence type="ECO:0008006" key="2">
    <source>
        <dbReference type="Google" id="ProtNLM"/>
    </source>
</evidence>
<dbReference type="SUPFAM" id="SSF53448">
    <property type="entry name" value="Nucleotide-diphospho-sugar transferases"/>
    <property type="match status" value="1"/>
</dbReference>
<reference evidence="1" key="2">
    <citation type="journal article" date="2016" name="Front. Microbiol.">
        <title>The Regulatory Protein RosR Affects Rhizobium leguminosarum bv. trifolii Protein Profiles, Cell Surface Properties, and Symbiosis with Clover.</title>
        <authorList>
            <person name="Rachwal K."/>
            <person name="Boguszewska A."/>
            <person name="Kopcinska J."/>
            <person name="Karas M."/>
            <person name="Tchorzewski M."/>
            <person name="Janczarek M."/>
        </authorList>
    </citation>
    <scope>NUCLEOTIDE SEQUENCE</scope>
    <source>
        <strain evidence="1">Rt24.2</strain>
    </source>
</reference>
<accession>A0A1C9HYW0</accession>
<dbReference type="EMBL" id="KX489554">
    <property type="protein sequence ID" value="AOO91918.1"/>
    <property type="molecule type" value="Genomic_DNA"/>
</dbReference>
<organism evidence="1">
    <name type="scientific">Rhizobium leguminosarum bv. trifolii</name>
    <dbReference type="NCBI Taxonomy" id="386"/>
    <lineage>
        <taxon>Bacteria</taxon>
        <taxon>Pseudomonadati</taxon>
        <taxon>Pseudomonadota</taxon>
        <taxon>Alphaproteobacteria</taxon>
        <taxon>Hyphomicrobiales</taxon>
        <taxon>Rhizobiaceae</taxon>
        <taxon>Rhizobium/Agrobacterium group</taxon>
        <taxon>Rhizobium</taxon>
    </lineage>
</organism>
<proteinExistence type="predicted"/>
<sequence>MANLDPIQIFIGTDEYQMIGAKVLAHSITSRTSAPVKIHYLSDYAAPSPQNPALRSKTGFSFTRFMIPQICGYEGRAIYLDADMLVFTDIAELWNWPMPDGVSLLYAEQPPERGRRPQYSVFLVDCAKARWAAKELMQKLDTGVYDYHSLVYEFSHMSADEKAMILPFRWNALEYYDSGETSLIHFTDMNRQPWVEPTNPNRDVFYAAVNAALDAGAVTLADINQAIDKGYIHPAFPKWIGRSKSSSFFRDLFWPAPYLRLLPVQHRILARLKRLPSLL</sequence>
<reference evidence="1" key="1">
    <citation type="journal article" date="2015" name="BMC Genomics">
        <title>Transcriptome profiling of a Rhizobium leguminosarum bv. trifolii rosR mutant reveals the role of the transcriptional regulator RosR in motility, synthesis of cell-surface components, and other cellular processes.</title>
        <authorList>
            <person name="Rachwal K."/>
            <person name="Matczynska E."/>
            <person name="Janczarek M."/>
        </authorList>
    </citation>
    <scope>NUCLEOTIDE SEQUENCE</scope>
    <source>
        <strain evidence="1">Rt24.2</strain>
    </source>
</reference>
<dbReference type="Pfam" id="PF01501">
    <property type="entry name" value="Glyco_transf_8"/>
    <property type="match status" value="1"/>
</dbReference>
<dbReference type="InterPro" id="IPR029044">
    <property type="entry name" value="Nucleotide-diphossugar_trans"/>
</dbReference>
<dbReference type="GO" id="GO:0016757">
    <property type="term" value="F:glycosyltransferase activity"/>
    <property type="evidence" value="ECO:0007669"/>
    <property type="project" value="InterPro"/>
</dbReference>